<evidence type="ECO:0000256" key="1">
    <source>
        <dbReference type="SAM" id="Coils"/>
    </source>
</evidence>
<dbReference type="InterPro" id="IPR007621">
    <property type="entry name" value="TPM_dom"/>
</dbReference>
<gene>
    <name evidence="4" type="ORF">L8U58_07115</name>
</gene>
<reference evidence="4" key="1">
    <citation type="submission" date="2022-02" db="EMBL/GenBank/DDBJ databases">
        <title>Corynebacterium sp. from urogenital microbiome.</title>
        <authorList>
            <person name="Cappelli E.A."/>
            <person name="Ribeiro T.G."/>
            <person name="Peixe L."/>
        </authorList>
    </citation>
    <scope>NUCLEOTIDE SEQUENCE</scope>
    <source>
        <strain evidence="4">C9Ua_112</strain>
    </source>
</reference>
<keyword evidence="5" id="KW-1185">Reference proteome</keyword>
<evidence type="ECO:0000313" key="5">
    <source>
        <dbReference type="Proteomes" id="UP001146505"/>
    </source>
</evidence>
<evidence type="ECO:0000313" key="4">
    <source>
        <dbReference type="EMBL" id="MCZ9305292.1"/>
    </source>
</evidence>
<dbReference type="RefSeq" id="WP_269955015.1">
    <property type="nucleotide sequence ID" value="NZ_JAKMUV010000007.1"/>
</dbReference>
<keyword evidence="1" id="KW-0175">Coiled coil</keyword>
<feature type="transmembrane region" description="Helical" evidence="2">
    <location>
        <begin position="167"/>
        <end position="186"/>
    </location>
</feature>
<dbReference type="Proteomes" id="UP001146505">
    <property type="component" value="Unassembled WGS sequence"/>
</dbReference>
<feature type="coiled-coil region" evidence="1">
    <location>
        <begin position="414"/>
        <end position="481"/>
    </location>
</feature>
<dbReference type="Gene3D" id="3.10.310.50">
    <property type="match status" value="1"/>
</dbReference>
<name>A0A9X3M6T1_9CORY</name>
<keyword evidence="2" id="KW-0812">Transmembrane</keyword>
<comment type="caution">
    <text evidence="4">The sequence shown here is derived from an EMBL/GenBank/DDBJ whole genome shotgun (WGS) entry which is preliminary data.</text>
</comment>
<feature type="domain" description="TPM" evidence="3">
    <location>
        <begin position="48"/>
        <end position="158"/>
    </location>
</feature>
<keyword evidence="2" id="KW-0472">Membrane</keyword>
<accession>A0A9X3M6T1</accession>
<evidence type="ECO:0000256" key="2">
    <source>
        <dbReference type="SAM" id="Phobius"/>
    </source>
</evidence>
<evidence type="ECO:0000259" key="3">
    <source>
        <dbReference type="Pfam" id="PF04536"/>
    </source>
</evidence>
<sequence>MKPTFSPTRFLAILAAGAVLGFGSFLIDAPSASAATATSEVKLTSQLVDESGVLSEQEKADITASLKEATKESGKKLYIVFVPTTPGDIKVLAEQLREQDGTENVIVLAVATETRQIGYAAGAKVETSEAEKLQNAAREHFADDDWAGGAQAAADKLAGKTSTATKVWIGAGAAGVIGAGVGAAVWTRRNRRKTHAQQLETARSIEPGNVGDLYQQPTDVLRELAAEELTSTDESIRKGDEELSVARGEFGEERTRDLAKALQHSRSTLNKAYSMHERLNSGLVTAEPEQRDLLIEIVSTCGQADDNLDGQAAKFAELRQKLMNAPELVEKLRQTSISLHNRIPNAREILSDAETRVDPALLDSVRDNPDVAEDALTEAEKALDTARGLLDKPAGQQGGLIDSLGAAKLALQQADSQLLAVERAEEHLRAAQNNLPALIAEVEGEISEAAELSKTGADLDRDDLQAAVDQAQKALDRARAEGSTDPLGCYSELLEADGALDVELDEARGIANDYARTVNMVDRIMEDATQRLEAVEGLIRNRRKIIGVDARTSAQAARSALDEAEQLRAEDPKQALRSAQRANQLAKQATAEARKDINDFNNRGGGFTGSNFGGYRGGGSGSFVSGVVLGSLLSGNGGFGGFGGFGGGGFGGGFGGGGFGGGDFGGSGSSSF</sequence>
<dbReference type="Pfam" id="PF04536">
    <property type="entry name" value="TPM_phosphatase"/>
    <property type="match status" value="1"/>
</dbReference>
<dbReference type="AlphaFoldDB" id="A0A9X3M6T1"/>
<proteinExistence type="predicted"/>
<dbReference type="GeneID" id="301813317"/>
<keyword evidence="2" id="KW-1133">Transmembrane helix</keyword>
<protein>
    <submittedName>
        <fullName evidence="4">TPM domain-containing protein</fullName>
    </submittedName>
</protein>
<organism evidence="4 5">
    <name type="scientific">Corynebacterium macclintockiae</name>
    <dbReference type="NCBI Taxonomy" id="2913501"/>
    <lineage>
        <taxon>Bacteria</taxon>
        <taxon>Bacillati</taxon>
        <taxon>Actinomycetota</taxon>
        <taxon>Actinomycetes</taxon>
        <taxon>Mycobacteriales</taxon>
        <taxon>Corynebacteriaceae</taxon>
        <taxon>Corynebacterium</taxon>
    </lineage>
</organism>
<dbReference type="EMBL" id="JAKMUV010000007">
    <property type="protein sequence ID" value="MCZ9305292.1"/>
    <property type="molecule type" value="Genomic_DNA"/>
</dbReference>